<feature type="binding site" evidence="4 6">
    <location>
        <position position="129"/>
    </location>
    <ligand>
        <name>substrate</name>
    </ligand>
</feature>
<dbReference type="InterPro" id="IPR029066">
    <property type="entry name" value="PLP-binding_barrel"/>
</dbReference>
<dbReference type="InterPro" id="IPR009006">
    <property type="entry name" value="Ala_racemase/Decarboxylase_C"/>
</dbReference>
<accession>A0A023J5V7</accession>
<reference evidence="8" key="1">
    <citation type="journal article" date="2015" name="J. Antimicrob. Chemother.">
        <title>A vanG-type locus in Clostridium argentinense.</title>
        <authorList>
            <person name="Berthet N."/>
            <person name="Perichon B."/>
            <person name="Mazuet C."/>
            <person name="Chapeton-Montes D."/>
            <person name="Bouchier C."/>
            <person name="Bouvet P."/>
            <person name="Legeay C."/>
            <person name="Popoff M.R."/>
            <person name="Courvalin P."/>
        </authorList>
    </citation>
    <scope>NUCLEOTIDE SEQUENCE</scope>
    <source>
        <strain evidence="8">NCIB10714</strain>
    </source>
</reference>
<evidence type="ECO:0000256" key="4">
    <source>
        <dbReference type="HAMAP-Rule" id="MF_01201"/>
    </source>
</evidence>
<dbReference type="Gene3D" id="2.40.37.10">
    <property type="entry name" value="Lyase, Ornithine Decarboxylase, Chain A, domain 1"/>
    <property type="match status" value="1"/>
</dbReference>
<sequence>MNRAWIEVNLKALEHNIKNIQNIISDQCNIMAIIKANAYGHGDIQIAQYLSLMGIDTFGVATLDEAIHLRNNGIKGDILILGYTHIECFKDIVDYDLIQTVVDADYAKQLNDFGEKVMVHIKIDTGMHRLGLDFRDMDIIKGLFKFKNLDIRGIYSHLCVSDSLKDTDADFTNKQIKYFYKVKELLNKQGHHNIKSHLQSSYGILNYPEINCDYVRPGIILYGIQNSVDIKTRIPLDLKPVLALKARIASIHEIDVGETVGYGRNFRAINKRIIAAVTIGYADGIPRTLTGQKAIVKGKFAKIVGDICMDQLMIDVTNIKDINQGDIVTFIGQEKECIISAEEIAYHNNTITNELLSRLGTRLEKVYYNK</sequence>
<comment type="pathway">
    <text evidence="4">Amino-acid biosynthesis; D-alanine biosynthesis; D-alanine from L-alanine: step 1/1.</text>
</comment>
<dbReference type="PRINTS" id="PR00992">
    <property type="entry name" value="ALARACEMASE"/>
</dbReference>
<dbReference type="SMART" id="SM01005">
    <property type="entry name" value="Ala_racemase_C"/>
    <property type="match status" value="1"/>
</dbReference>
<proteinExistence type="inferred from homology"/>
<organism evidence="8">
    <name type="scientific">Clostridium argentinense</name>
    <dbReference type="NCBI Taxonomy" id="29341"/>
    <lineage>
        <taxon>Bacteria</taxon>
        <taxon>Bacillati</taxon>
        <taxon>Bacillota</taxon>
        <taxon>Clostridia</taxon>
        <taxon>Eubacteriales</taxon>
        <taxon>Clostridiaceae</taxon>
        <taxon>Clostridium</taxon>
    </lineage>
</organism>
<dbReference type="GO" id="GO:0005829">
    <property type="term" value="C:cytosol"/>
    <property type="evidence" value="ECO:0007669"/>
    <property type="project" value="TreeGrafter"/>
</dbReference>
<comment type="function">
    <text evidence="4">Catalyzes the interconversion of L-alanine and D-alanine. May also act on other amino acids.</text>
</comment>
<dbReference type="FunFam" id="3.20.20.10:FF:000002">
    <property type="entry name" value="Alanine racemase"/>
    <property type="match status" value="1"/>
</dbReference>
<dbReference type="GO" id="GO:0030170">
    <property type="term" value="F:pyridoxal phosphate binding"/>
    <property type="evidence" value="ECO:0007669"/>
    <property type="project" value="UniProtKB-UniRule"/>
</dbReference>
<gene>
    <name evidence="8" type="primary">vanTrCar</name>
</gene>
<evidence type="ECO:0000256" key="1">
    <source>
        <dbReference type="ARBA" id="ARBA00001933"/>
    </source>
</evidence>
<dbReference type="PANTHER" id="PTHR30511">
    <property type="entry name" value="ALANINE RACEMASE"/>
    <property type="match status" value="1"/>
</dbReference>
<dbReference type="GO" id="GO:0008784">
    <property type="term" value="F:alanine racemase activity"/>
    <property type="evidence" value="ECO:0007669"/>
    <property type="project" value="UniProtKB-UniRule"/>
</dbReference>
<protein>
    <recommendedName>
        <fullName evidence="4">Alanine racemase</fullName>
        <ecNumber evidence="4">5.1.1.1</ecNumber>
    </recommendedName>
</protein>
<dbReference type="Pfam" id="PF00842">
    <property type="entry name" value="Ala_racemase_C"/>
    <property type="match status" value="1"/>
</dbReference>
<comment type="cofactor">
    <cofactor evidence="1 4 5">
        <name>pyridoxal 5'-phosphate</name>
        <dbReference type="ChEBI" id="CHEBI:597326"/>
    </cofactor>
</comment>
<dbReference type="GO" id="GO:0030632">
    <property type="term" value="P:D-alanine biosynthetic process"/>
    <property type="evidence" value="ECO:0007669"/>
    <property type="project" value="UniProtKB-UniRule"/>
</dbReference>
<feature type="modified residue" description="N6-(pyridoxal phosphate)lysine" evidence="4 5">
    <location>
        <position position="35"/>
    </location>
</feature>
<dbReference type="EC" id="5.1.1.1" evidence="4"/>
<feature type="domain" description="Alanine racemase C-terminal" evidence="7">
    <location>
        <begin position="241"/>
        <end position="368"/>
    </location>
</feature>
<dbReference type="PROSITE" id="PS00395">
    <property type="entry name" value="ALANINE_RACEMASE"/>
    <property type="match status" value="1"/>
</dbReference>
<evidence type="ECO:0000259" key="7">
    <source>
        <dbReference type="SMART" id="SM01005"/>
    </source>
</evidence>
<dbReference type="InterPro" id="IPR011079">
    <property type="entry name" value="Ala_racemase_C"/>
</dbReference>
<dbReference type="RefSeq" id="WP_039630540.1">
    <property type="nucleotide sequence ID" value="NZ_CP014176.1"/>
</dbReference>
<evidence type="ECO:0000256" key="3">
    <source>
        <dbReference type="ARBA" id="ARBA00023235"/>
    </source>
</evidence>
<comment type="similarity">
    <text evidence="4">Belongs to the alanine racemase family.</text>
</comment>
<dbReference type="InterPro" id="IPR000821">
    <property type="entry name" value="Ala_racemase"/>
</dbReference>
<dbReference type="SUPFAM" id="SSF51419">
    <property type="entry name" value="PLP-binding barrel"/>
    <property type="match status" value="1"/>
</dbReference>
<dbReference type="InterPro" id="IPR020622">
    <property type="entry name" value="Ala_racemase_pyridoxalP-BS"/>
</dbReference>
<dbReference type="HAMAP" id="MF_01201">
    <property type="entry name" value="Ala_racemase"/>
    <property type="match status" value="1"/>
</dbReference>
<dbReference type="EMBL" id="KF758552">
    <property type="protein sequence ID" value="AHG25362.1"/>
    <property type="molecule type" value="Genomic_DNA"/>
</dbReference>
<dbReference type="Gene3D" id="3.20.20.10">
    <property type="entry name" value="Alanine racemase"/>
    <property type="match status" value="1"/>
</dbReference>
<evidence type="ECO:0000256" key="6">
    <source>
        <dbReference type="PIRSR" id="PIRSR600821-52"/>
    </source>
</evidence>
<evidence type="ECO:0000256" key="5">
    <source>
        <dbReference type="PIRSR" id="PIRSR600821-50"/>
    </source>
</evidence>
<feature type="active site" description="Proton acceptor; specific for D-alanine" evidence="4">
    <location>
        <position position="35"/>
    </location>
</feature>
<feature type="active site" description="Proton acceptor; specific for L-alanine" evidence="4">
    <location>
        <position position="262"/>
    </location>
</feature>
<dbReference type="NCBIfam" id="NF033131">
    <property type="entry name" value="vanT-G-Cterm"/>
    <property type="match status" value="1"/>
</dbReference>
<evidence type="ECO:0000256" key="2">
    <source>
        <dbReference type="ARBA" id="ARBA00022898"/>
    </source>
</evidence>
<dbReference type="PANTHER" id="PTHR30511:SF0">
    <property type="entry name" value="ALANINE RACEMASE, CATABOLIC-RELATED"/>
    <property type="match status" value="1"/>
</dbReference>
<dbReference type="InterPro" id="IPR001608">
    <property type="entry name" value="Ala_racemase_N"/>
</dbReference>
<keyword evidence="3 4" id="KW-0413">Isomerase</keyword>
<name>A0A023J5V7_9CLOT</name>
<keyword evidence="2 4" id="KW-0663">Pyridoxal phosphate</keyword>
<comment type="catalytic activity">
    <reaction evidence="4">
        <text>L-alanine = D-alanine</text>
        <dbReference type="Rhea" id="RHEA:20249"/>
        <dbReference type="ChEBI" id="CHEBI:57416"/>
        <dbReference type="ChEBI" id="CHEBI:57972"/>
        <dbReference type="EC" id="5.1.1.1"/>
    </reaction>
</comment>
<dbReference type="SUPFAM" id="SSF50621">
    <property type="entry name" value="Alanine racemase C-terminal domain-like"/>
    <property type="match status" value="1"/>
</dbReference>
<feature type="binding site" evidence="4 6">
    <location>
        <position position="309"/>
    </location>
    <ligand>
        <name>substrate</name>
    </ligand>
</feature>
<dbReference type="UniPathway" id="UPA00042">
    <property type="reaction ID" value="UER00497"/>
</dbReference>
<dbReference type="Pfam" id="PF01168">
    <property type="entry name" value="Ala_racemase_N"/>
    <property type="match status" value="1"/>
</dbReference>
<dbReference type="AlphaFoldDB" id="A0A023J5V7"/>
<evidence type="ECO:0000313" key="8">
    <source>
        <dbReference type="EMBL" id="AHG25362.1"/>
    </source>
</evidence>
<dbReference type="NCBIfam" id="TIGR00492">
    <property type="entry name" value="alr"/>
    <property type="match status" value="1"/>
</dbReference>